<dbReference type="OrthoDB" id="1823358at2"/>
<evidence type="ECO:0000313" key="2">
    <source>
        <dbReference type="EMBL" id="RHC98082.1"/>
    </source>
</evidence>
<dbReference type="EMBL" id="QSIQ01000054">
    <property type="protein sequence ID" value="RHC98082.1"/>
    <property type="molecule type" value="Genomic_DNA"/>
</dbReference>
<dbReference type="Proteomes" id="UP000266391">
    <property type="component" value="Unassembled WGS sequence"/>
</dbReference>
<evidence type="ECO:0000313" key="1">
    <source>
        <dbReference type="EMBL" id="RHA87221.1"/>
    </source>
</evidence>
<gene>
    <name evidence="2" type="ORF">DW813_16795</name>
    <name evidence="1" type="ORF">DW914_11825</name>
</gene>
<protein>
    <submittedName>
        <fullName evidence="2">Uncharacterized protein</fullName>
    </submittedName>
</protein>
<sequence>MSFSFPSLLFHEGRTYGQPEVVPISLPQVATGLRSRLPGSFRRRGFQPDLLMPQEALFARGAHSMQAAMRRALLRRGRSGNTAFSKTESNVAGNLCRMCRKGESRHGDFSLHNQNSRTK</sequence>
<evidence type="ECO:0000313" key="3">
    <source>
        <dbReference type="Proteomes" id="UP000266391"/>
    </source>
</evidence>
<proteinExistence type="predicted"/>
<comment type="caution">
    <text evidence="2">The sequence shown here is derived from an EMBL/GenBank/DDBJ whole genome shotgun (WGS) entry which is preliminary data.</text>
</comment>
<dbReference type="AlphaFoldDB" id="A0A396ADH7"/>
<evidence type="ECO:0000313" key="4">
    <source>
        <dbReference type="Proteomes" id="UP000283492"/>
    </source>
</evidence>
<organism evidence="2 3">
    <name type="scientific">Roseburia inulinivorans</name>
    <dbReference type="NCBI Taxonomy" id="360807"/>
    <lineage>
        <taxon>Bacteria</taxon>
        <taxon>Bacillati</taxon>
        <taxon>Bacillota</taxon>
        <taxon>Clostridia</taxon>
        <taxon>Lachnospirales</taxon>
        <taxon>Lachnospiraceae</taxon>
        <taxon>Roseburia</taxon>
    </lineage>
</organism>
<name>A0A396ADH7_9FIRM</name>
<accession>A0A396ADH7</accession>
<dbReference type="EMBL" id="QSFX01000021">
    <property type="protein sequence ID" value="RHA87221.1"/>
    <property type="molecule type" value="Genomic_DNA"/>
</dbReference>
<dbReference type="Proteomes" id="UP000283492">
    <property type="component" value="Unassembled WGS sequence"/>
</dbReference>
<reference evidence="3 4" key="1">
    <citation type="submission" date="2018-08" db="EMBL/GenBank/DDBJ databases">
        <title>A genome reference for cultivated species of the human gut microbiota.</title>
        <authorList>
            <person name="Zou Y."/>
            <person name="Xue W."/>
            <person name="Luo G."/>
        </authorList>
    </citation>
    <scope>NUCLEOTIDE SEQUENCE [LARGE SCALE GENOMIC DNA]</scope>
    <source>
        <strain evidence="2 3">AM32-8LB</strain>
        <strain evidence="1 4">AM42-1AC</strain>
    </source>
</reference>